<dbReference type="NCBIfam" id="TIGR01212">
    <property type="entry name" value="TIGR01212 family radical SAM protein"/>
    <property type="match status" value="1"/>
</dbReference>
<keyword evidence="5" id="KW-0408">Iron</keyword>
<dbReference type="Gene3D" id="3.80.30.20">
    <property type="entry name" value="tm_1862 like domain"/>
    <property type="match status" value="1"/>
</dbReference>
<dbReference type="SUPFAM" id="SSF102114">
    <property type="entry name" value="Radical SAM enzymes"/>
    <property type="match status" value="1"/>
</dbReference>
<dbReference type="InterPro" id="IPR058240">
    <property type="entry name" value="rSAM_sf"/>
</dbReference>
<dbReference type="PANTHER" id="PTHR11135:SF1">
    <property type="entry name" value="PROTEIN YHCC"/>
    <property type="match status" value="1"/>
</dbReference>
<dbReference type="InterPro" id="IPR007197">
    <property type="entry name" value="rSAM"/>
</dbReference>
<dbReference type="Proteomes" id="UP000502179">
    <property type="component" value="Chromosome"/>
</dbReference>
<dbReference type="PROSITE" id="PS51918">
    <property type="entry name" value="RADICAL_SAM"/>
    <property type="match status" value="1"/>
</dbReference>
<dbReference type="InterPro" id="IPR032432">
    <property type="entry name" value="Radical_SAM_C"/>
</dbReference>
<evidence type="ECO:0000256" key="1">
    <source>
        <dbReference type="ARBA" id="ARBA00001966"/>
    </source>
</evidence>
<evidence type="ECO:0000256" key="2">
    <source>
        <dbReference type="ARBA" id="ARBA00022485"/>
    </source>
</evidence>
<dbReference type="InterPro" id="IPR023404">
    <property type="entry name" value="rSAM_horseshoe"/>
</dbReference>
<evidence type="ECO:0000313" key="8">
    <source>
        <dbReference type="Proteomes" id="UP000502179"/>
    </source>
</evidence>
<keyword evidence="4" id="KW-0479">Metal-binding</keyword>
<dbReference type="EMBL" id="CP048877">
    <property type="protein sequence ID" value="QIJ70957.1"/>
    <property type="molecule type" value="Genomic_DNA"/>
</dbReference>
<dbReference type="SFLD" id="SFLDS00029">
    <property type="entry name" value="Radical_SAM"/>
    <property type="match status" value="1"/>
</dbReference>
<keyword evidence="6" id="KW-0411">Iron-sulfur</keyword>
<evidence type="ECO:0000256" key="4">
    <source>
        <dbReference type="ARBA" id="ARBA00022723"/>
    </source>
</evidence>
<dbReference type="SFLD" id="SFLDG01091">
    <property type="entry name" value="uncharacterized_CHP01210-like"/>
    <property type="match status" value="1"/>
</dbReference>
<proteinExistence type="predicted"/>
<dbReference type="SFLD" id="SFLDG01086">
    <property type="entry name" value="elongater_protein-like"/>
    <property type="match status" value="1"/>
</dbReference>
<dbReference type="InterPro" id="IPR039661">
    <property type="entry name" value="ELP3"/>
</dbReference>
<dbReference type="RefSeq" id="WP_166031180.1">
    <property type="nucleotide sequence ID" value="NZ_CP048877.1"/>
</dbReference>
<keyword evidence="3" id="KW-0949">S-adenosyl-L-methionine</keyword>
<dbReference type="PANTHER" id="PTHR11135">
    <property type="entry name" value="HISTONE ACETYLTRANSFERASE-RELATED"/>
    <property type="match status" value="1"/>
</dbReference>
<evidence type="ECO:0000256" key="6">
    <source>
        <dbReference type="ARBA" id="ARBA00023014"/>
    </source>
</evidence>
<evidence type="ECO:0000313" key="7">
    <source>
        <dbReference type="EMBL" id="QIJ70957.1"/>
    </source>
</evidence>
<reference evidence="7 8" key="1">
    <citation type="submission" date="2020-02" db="EMBL/GenBank/DDBJ databases">
        <title>Genome analysis of Thermosulfuriphilus ammonigenes ST65T, an anaerobic thermophilic chemolithoautotrophic bacterium isolated from a deep-sea hydrothermal vent.</title>
        <authorList>
            <person name="Slobodkina G."/>
            <person name="Allioux M."/>
            <person name="Merkel A."/>
            <person name="Alain K."/>
            <person name="Jebbar M."/>
            <person name="Slobodkin A."/>
        </authorList>
    </citation>
    <scope>NUCLEOTIDE SEQUENCE [LARGE SCALE GENOMIC DNA]</scope>
    <source>
        <strain evidence="7 8">ST65</strain>
    </source>
</reference>
<dbReference type="InterPro" id="IPR006638">
    <property type="entry name" value="Elp3/MiaA/NifB-like_rSAM"/>
</dbReference>
<dbReference type="Pfam" id="PF16199">
    <property type="entry name" value="Radical_SAM_C"/>
    <property type="match status" value="1"/>
</dbReference>
<accession>A0A6G7PTP1</accession>
<sequence length="320" mass="36521">MQAGAKRLEELKRFHSLSLYFRKRYGLRVHKISLDAGFTCPNRDGQRGRGGCIYCDEFGSGSGAYFRGQSLKDQVLQSLEQLSRRFKAQRFMVYFQSFSNTYGPIKKLKGLYDSVLLDDRIIGLSVGTRPDCVDEAVVDLLASYRQRGLEVWLELGLQSIHEVTLRRINRGHGVAEFYRALDLAKKAGLLVCVHVIFGLPGEDYQMMLETIEALSQAPIDGLKFHALYVLKKTPLETLYRRGEYHPLSLGEYVDLVAEALSLLPWSVVIQRLSSDPPRDRLVAPEWTLKKNLILSAIETTLVSRDLWQGKRRGEKWPRKI</sequence>
<dbReference type="InterPro" id="IPR005911">
    <property type="entry name" value="YhcC-like"/>
</dbReference>
<dbReference type="AlphaFoldDB" id="A0A6G7PTP1"/>
<dbReference type="SMART" id="SM00729">
    <property type="entry name" value="Elp3"/>
    <property type="match status" value="1"/>
</dbReference>
<evidence type="ECO:0000256" key="3">
    <source>
        <dbReference type="ARBA" id="ARBA00022691"/>
    </source>
</evidence>
<dbReference type="GO" id="GO:0046872">
    <property type="term" value="F:metal ion binding"/>
    <property type="evidence" value="ECO:0007669"/>
    <property type="project" value="UniProtKB-KW"/>
</dbReference>
<organism evidence="7 8">
    <name type="scientific">Thermosulfuriphilus ammonigenes</name>
    <dbReference type="NCBI Taxonomy" id="1936021"/>
    <lineage>
        <taxon>Bacteria</taxon>
        <taxon>Pseudomonadati</taxon>
        <taxon>Thermodesulfobacteriota</taxon>
        <taxon>Thermodesulfobacteria</taxon>
        <taxon>Thermodesulfobacteriales</taxon>
        <taxon>Thermodesulfobacteriaceae</taxon>
        <taxon>Thermosulfuriphilus</taxon>
    </lineage>
</organism>
<keyword evidence="8" id="KW-1185">Reference proteome</keyword>
<dbReference type="Pfam" id="PF04055">
    <property type="entry name" value="Radical_SAM"/>
    <property type="match status" value="1"/>
</dbReference>
<name>A0A6G7PTP1_9BACT</name>
<comment type="cofactor">
    <cofactor evidence="1">
        <name>[4Fe-4S] cluster</name>
        <dbReference type="ChEBI" id="CHEBI:49883"/>
    </cofactor>
</comment>
<evidence type="ECO:0000256" key="5">
    <source>
        <dbReference type="ARBA" id="ARBA00023004"/>
    </source>
</evidence>
<dbReference type="GO" id="GO:0051539">
    <property type="term" value="F:4 iron, 4 sulfur cluster binding"/>
    <property type="evidence" value="ECO:0007669"/>
    <property type="project" value="UniProtKB-KW"/>
</dbReference>
<gene>
    <name evidence="7" type="ORF">G4V39_01115</name>
</gene>
<protein>
    <submittedName>
        <fullName evidence="7">TIGR01212 family radical SAM protein</fullName>
    </submittedName>
</protein>
<dbReference type="KEGG" id="tav:G4V39_01115"/>
<dbReference type="GO" id="GO:0003824">
    <property type="term" value="F:catalytic activity"/>
    <property type="evidence" value="ECO:0007669"/>
    <property type="project" value="InterPro"/>
</dbReference>
<keyword evidence="2" id="KW-0004">4Fe-4S</keyword>